<dbReference type="OrthoDB" id="9803706at2"/>
<dbReference type="InterPro" id="IPR005482">
    <property type="entry name" value="Biotin_COase_C"/>
</dbReference>
<dbReference type="InterPro" id="IPR011053">
    <property type="entry name" value="Single_hybrid_motif"/>
</dbReference>
<evidence type="ECO:0000256" key="5">
    <source>
        <dbReference type="ARBA" id="ARBA00022741"/>
    </source>
</evidence>
<dbReference type="CDD" id="cd06850">
    <property type="entry name" value="biotinyl_domain"/>
    <property type="match status" value="1"/>
</dbReference>
<dbReference type="InterPro" id="IPR011764">
    <property type="entry name" value="Biotin_carboxylation_dom"/>
</dbReference>
<dbReference type="InterPro" id="IPR005481">
    <property type="entry name" value="BC-like_N"/>
</dbReference>
<dbReference type="InterPro" id="IPR011763">
    <property type="entry name" value="COA_CT_C"/>
</dbReference>
<dbReference type="SUPFAM" id="SSF51246">
    <property type="entry name" value="Rudiment single hybrid motif"/>
    <property type="match status" value="1"/>
</dbReference>
<keyword evidence="6 9" id="KW-0067">ATP-binding</keyword>
<dbReference type="InterPro" id="IPR034733">
    <property type="entry name" value="AcCoA_carboxyl_beta"/>
</dbReference>
<keyword evidence="4" id="KW-0436">Ligase</keyword>
<feature type="domain" description="Lipoyl-binding" evidence="12">
    <location>
        <begin position="477"/>
        <end position="556"/>
    </location>
</feature>
<feature type="domain" description="CoA carboxyltransferase N-terminal" evidence="15">
    <location>
        <begin position="582"/>
        <end position="842"/>
    </location>
</feature>
<dbReference type="PROSITE" id="PS50989">
    <property type="entry name" value="COA_CT_CTER"/>
    <property type="match status" value="1"/>
</dbReference>
<dbReference type="SUPFAM" id="SSF56059">
    <property type="entry name" value="Glutathione synthetase ATP-binding domain-like"/>
    <property type="match status" value="1"/>
</dbReference>
<dbReference type="Pfam" id="PF00364">
    <property type="entry name" value="Biotin_lipoyl"/>
    <property type="match status" value="1"/>
</dbReference>
<dbReference type="UniPathway" id="UPA00655">
    <property type="reaction ID" value="UER00711"/>
</dbReference>
<dbReference type="InterPro" id="IPR051602">
    <property type="entry name" value="ACC_Biotin_Carboxylase"/>
</dbReference>
<evidence type="ECO:0000313" key="18">
    <source>
        <dbReference type="Proteomes" id="UP000198762"/>
    </source>
</evidence>
<dbReference type="PANTHER" id="PTHR48095:SF5">
    <property type="entry name" value="BLL7292 PROTEIN"/>
    <property type="match status" value="1"/>
</dbReference>
<dbReference type="PANTHER" id="PTHR48095">
    <property type="entry name" value="PYRUVATE CARBOXYLASE SUBUNIT A"/>
    <property type="match status" value="1"/>
</dbReference>
<dbReference type="Gene3D" id="3.30.1490.20">
    <property type="entry name" value="ATP-grasp fold, A domain"/>
    <property type="match status" value="1"/>
</dbReference>
<evidence type="ECO:0000259" key="14">
    <source>
        <dbReference type="PROSITE" id="PS50979"/>
    </source>
</evidence>
<dbReference type="SUPFAM" id="SSF51230">
    <property type="entry name" value="Single hybrid motif"/>
    <property type="match status" value="1"/>
</dbReference>
<evidence type="ECO:0000256" key="1">
    <source>
        <dbReference type="ARBA" id="ARBA00001953"/>
    </source>
</evidence>
<dbReference type="PROSITE" id="PS00188">
    <property type="entry name" value="BIOTIN"/>
    <property type="match status" value="1"/>
</dbReference>
<evidence type="ECO:0000256" key="3">
    <source>
        <dbReference type="ARBA" id="ARBA00013058"/>
    </source>
</evidence>
<feature type="region of interest" description="Disordered" evidence="11">
    <location>
        <begin position="462"/>
        <end position="481"/>
    </location>
</feature>
<dbReference type="Proteomes" id="UP000198762">
    <property type="component" value="Unassembled WGS sequence"/>
</dbReference>
<dbReference type="SUPFAM" id="SSF52440">
    <property type="entry name" value="PreATP-grasp domain"/>
    <property type="match status" value="1"/>
</dbReference>
<evidence type="ECO:0000256" key="11">
    <source>
        <dbReference type="SAM" id="MobiDB-lite"/>
    </source>
</evidence>
<feature type="domain" description="ATP-grasp" evidence="13">
    <location>
        <begin position="118"/>
        <end position="313"/>
    </location>
</feature>
<proteinExistence type="predicted"/>
<evidence type="ECO:0000259" key="15">
    <source>
        <dbReference type="PROSITE" id="PS50980"/>
    </source>
</evidence>
<dbReference type="Gene3D" id="3.30.470.20">
    <property type="entry name" value="ATP-grasp fold, B domain"/>
    <property type="match status" value="1"/>
</dbReference>
<evidence type="ECO:0000256" key="10">
    <source>
        <dbReference type="SAM" id="Coils"/>
    </source>
</evidence>
<dbReference type="InterPro" id="IPR005479">
    <property type="entry name" value="CPAse_ATP-bd"/>
</dbReference>
<dbReference type="Gene3D" id="3.90.226.10">
    <property type="entry name" value="2-enoyl-CoA Hydratase, Chain A, domain 1"/>
    <property type="match status" value="2"/>
</dbReference>
<accession>A0A1I0A8R0</accession>
<dbReference type="InterPro" id="IPR016185">
    <property type="entry name" value="PreATP-grasp_dom_sf"/>
</dbReference>
<dbReference type="Gene3D" id="2.40.50.100">
    <property type="match status" value="1"/>
</dbReference>
<evidence type="ECO:0000313" key="17">
    <source>
        <dbReference type="EMBL" id="SES90077.1"/>
    </source>
</evidence>
<comment type="cofactor">
    <cofactor evidence="1">
        <name>biotin</name>
        <dbReference type="ChEBI" id="CHEBI:57586"/>
    </cofactor>
</comment>
<organism evidence="17 18">
    <name type="scientific">Marinobacter segnicrescens</name>
    <dbReference type="NCBI Taxonomy" id="430453"/>
    <lineage>
        <taxon>Bacteria</taxon>
        <taxon>Pseudomonadati</taxon>
        <taxon>Pseudomonadota</taxon>
        <taxon>Gammaproteobacteria</taxon>
        <taxon>Pseudomonadales</taxon>
        <taxon>Marinobacteraceae</taxon>
        <taxon>Marinobacter</taxon>
    </lineage>
</organism>
<dbReference type="Pfam" id="PF00289">
    <property type="entry name" value="Biotin_carb_N"/>
    <property type="match status" value="1"/>
</dbReference>
<evidence type="ECO:0000256" key="4">
    <source>
        <dbReference type="ARBA" id="ARBA00022598"/>
    </source>
</evidence>
<dbReference type="InterPro" id="IPR001882">
    <property type="entry name" value="Biotin_BS"/>
</dbReference>
<evidence type="ECO:0000256" key="8">
    <source>
        <dbReference type="ARBA" id="ARBA00023268"/>
    </source>
</evidence>
<evidence type="ECO:0000256" key="9">
    <source>
        <dbReference type="PROSITE-ProRule" id="PRU00409"/>
    </source>
</evidence>
<feature type="domain" description="Biotin carboxylation" evidence="14">
    <location>
        <begin position="1"/>
        <end position="446"/>
    </location>
</feature>
<dbReference type="RefSeq" id="WP_091848920.1">
    <property type="nucleotide sequence ID" value="NZ_FOHZ01000002.1"/>
</dbReference>
<dbReference type="Pfam" id="PF02785">
    <property type="entry name" value="Biotin_carb_C"/>
    <property type="match status" value="1"/>
</dbReference>
<dbReference type="InterPro" id="IPR000089">
    <property type="entry name" value="Biotin_lipoyl"/>
</dbReference>
<dbReference type="GO" id="GO:0046872">
    <property type="term" value="F:metal ion binding"/>
    <property type="evidence" value="ECO:0007669"/>
    <property type="project" value="InterPro"/>
</dbReference>
<dbReference type="PROSITE" id="PS50979">
    <property type="entry name" value="BC"/>
    <property type="match status" value="1"/>
</dbReference>
<feature type="coiled-coil region" evidence="10">
    <location>
        <begin position="1019"/>
        <end position="1046"/>
    </location>
</feature>
<dbReference type="SUPFAM" id="SSF52096">
    <property type="entry name" value="ClpP/crotonase"/>
    <property type="match status" value="2"/>
</dbReference>
<dbReference type="InterPro" id="IPR011762">
    <property type="entry name" value="COA_CT_N"/>
</dbReference>
<dbReference type="EC" id="6.4.1.2" evidence="3"/>
<dbReference type="InterPro" id="IPR011054">
    <property type="entry name" value="Rudment_hybrid_motif"/>
</dbReference>
<keyword evidence="7" id="KW-0092">Biotin</keyword>
<keyword evidence="17" id="KW-0670">Pyruvate</keyword>
<keyword evidence="10" id="KW-0175">Coiled coil</keyword>
<keyword evidence="18" id="KW-1185">Reference proteome</keyword>
<sequence>MEKILIANRGEIAIRIIRAARQLGFQTLAVYAPDDSEALHVSYADDACELPGEGAAAYLDIGAMVSAARDNECWAIHPGYGFLSENGDFARRCEDGGIRFIGPRPETLDLFGSKVQALKLASELGVPVMPGTSEPTSLEQARAFARENGGAVMLKALAGGGGRGMRVVRSVDDLDEAYQRCRSEAEQAFGNGELYVERLLHNARHIEVQIVGDGSGKVTHLWERDCTVQRRHQKLLEIAPSPVLPQSMREQILDAAQTMASHARYENIGTFEFLVSDEGFWFMEANPRLQVEHTVTEEITGVDLVQTQIRIATGRSLSDLDLVSAPQAKGFAIQARVNLEEFMEDGTSLPRSGLITGFIPPSGPGVRVDTFGYSGYNTSHRYDSLIAKVIARGESFLSATGTLTGALREFHITGLPTNIPLLGAILGHPTFLQGEYNTSFIETHQSDIQAAIGTFSPLAPPAAEDAGYDKSHSSPPPSSLPMGYDPDEALHAPMEGMVVTVDVEVGDLVQQGQPLVVIEAMKMEQSVRADYSGRVNAVTAKVGDVIKENDILAIIEPDDADSSTGDRIKTAALPFGEKDAGWGVEVEEIQQRLTMAQQMGGKDKVSKQKAKGKLTARERVQALVDEGSFSEVGALTGFAEYDEQGNLINVQPANFIGGTARLDGRKVTLGIDDFTLRASSGDAAIHGKQIFLENYARDMRLPVVRLLDGASGGGSVKMALKHGFHYVPINPGWDAVVDNLSLVPVVAAAVGPTVGLGAARLAMSHLAVMVRGIGQAFTAGPPVVKGSTGEDLSLEELGGVGIHAESGVVERLVQTEQEAFDVIRKFLSYLPRNVDELPPRQACSDPIGRREEQLLNAIPRNSRKPYDIHGIMEAIFDQGSVFTYSEYGGSTVTALARLNGYPVGVLATNPLKGVTMTVEGAQAVTRLVDLCDTFHLPIVSLTDQGGVSIGSAAERRGTIRHGVRAISAIYQARVPQAELILRRIFGVGGAGMVNRHRASPSWSWPSGTWGSLPSRGGIEAAFSAQLNQAENREQELERISQEMEKIASPFRTAESFGVQNMIDPRESRTLLCEWVEDAYRTLPKQLGKPAFGLRP</sequence>
<dbReference type="PROSITE" id="PS50968">
    <property type="entry name" value="BIOTINYL_LIPOYL"/>
    <property type="match status" value="1"/>
</dbReference>
<dbReference type="GO" id="GO:0005524">
    <property type="term" value="F:ATP binding"/>
    <property type="evidence" value="ECO:0007669"/>
    <property type="project" value="UniProtKB-UniRule"/>
</dbReference>
<evidence type="ECO:0000259" key="16">
    <source>
        <dbReference type="PROSITE" id="PS50989"/>
    </source>
</evidence>
<dbReference type="GO" id="GO:0003989">
    <property type="term" value="F:acetyl-CoA carboxylase activity"/>
    <property type="evidence" value="ECO:0007669"/>
    <property type="project" value="UniProtKB-EC"/>
</dbReference>
<dbReference type="InterPro" id="IPR013815">
    <property type="entry name" value="ATP_grasp_subdomain_1"/>
</dbReference>
<dbReference type="Gene3D" id="3.40.50.20">
    <property type="match status" value="1"/>
</dbReference>
<name>A0A1I0A8R0_9GAMM</name>
<dbReference type="PROSITE" id="PS00867">
    <property type="entry name" value="CPSASE_2"/>
    <property type="match status" value="1"/>
</dbReference>
<dbReference type="FunFam" id="2.40.50.100:FF:000003">
    <property type="entry name" value="Acetyl-CoA carboxylase biotin carboxyl carrier protein"/>
    <property type="match status" value="1"/>
</dbReference>
<dbReference type="EMBL" id="FOHZ01000002">
    <property type="protein sequence ID" value="SES90077.1"/>
    <property type="molecule type" value="Genomic_DNA"/>
</dbReference>
<gene>
    <name evidence="17" type="ORF">SAMN04487962_102243</name>
</gene>
<protein>
    <recommendedName>
        <fullName evidence="3">acetyl-CoA carboxylase</fullName>
        <ecNumber evidence="3">6.4.1.2</ecNumber>
    </recommendedName>
</protein>
<feature type="domain" description="CoA carboxyltransferase C-terminal" evidence="16">
    <location>
        <begin position="846"/>
        <end position="1088"/>
    </location>
</feature>
<keyword evidence="5 9" id="KW-0547">Nucleotide-binding</keyword>
<dbReference type="InterPro" id="IPR011761">
    <property type="entry name" value="ATP-grasp"/>
</dbReference>
<dbReference type="STRING" id="430453.SAMN04487962_102243"/>
<dbReference type="AlphaFoldDB" id="A0A1I0A8R0"/>
<keyword evidence="8" id="KW-0511">Multifunctional enzyme</keyword>
<reference evidence="18" key="1">
    <citation type="submission" date="2016-10" db="EMBL/GenBank/DDBJ databases">
        <authorList>
            <person name="Varghese N."/>
            <person name="Submissions S."/>
        </authorList>
    </citation>
    <scope>NUCLEOTIDE SEQUENCE [LARGE SCALE GENOMIC DNA]</scope>
    <source>
        <strain evidence="18">CGMCC 1.6489</strain>
    </source>
</reference>
<evidence type="ECO:0000259" key="12">
    <source>
        <dbReference type="PROSITE" id="PS50968"/>
    </source>
</evidence>
<comment type="pathway">
    <text evidence="2">Lipid metabolism; malonyl-CoA biosynthesis; malonyl-CoA from acetyl-CoA: step 1/1.</text>
</comment>
<dbReference type="InterPro" id="IPR029045">
    <property type="entry name" value="ClpP/crotonase-like_dom_sf"/>
</dbReference>
<evidence type="ECO:0000256" key="7">
    <source>
        <dbReference type="ARBA" id="ARBA00023267"/>
    </source>
</evidence>
<evidence type="ECO:0000259" key="13">
    <source>
        <dbReference type="PROSITE" id="PS50975"/>
    </source>
</evidence>
<dbReference type="PROSITE" id="PS50975">
    <property type="entry name" value="ATP_GRASP"/>
    <property type="match status" value="1"/>
</dbReference>
<dbReference type="GO" id="GO:2001295">
    <property type="term" value="P:malonyl-CoA biosynthetic process"/>
    <property type="evidence" value="ECO:0007669"/>
    <property type="project" value="UniProtKB-UniPathway"/>
</dbReference>
<evidence type="ECO:0000256" key="2">
    <source>
        <dbReference type="ARBA" id="ARBA00004956"/>
    </source>
</evidence>
<dbReference type="Pfam" id="PF01039">
    <property type="entry name" value="Carboxyl_trans"/>
    <property type="match status" value="1"/>
</dbReference>
<evidence type="ECO:0000256" key="6">
    <source>
        <dbReference type="ARBA" id="ARBA00022840"/>
    </source>
</evidence>
<dbReference type="Pfam" id="PF02786">
    <property type="entry name" value="CPSase_L_D2"/>
    <property type="match status" value="1"/>
</dbReference>
<dbReference type="PROSITE" id="PS50980">
    <property type="entry name" value="COA_CT_NTER"/>
    <property type="match status" value="1"/>
</dbReference>
<dbReference type="SMART" id="SM00878">
    <property type="entry name" value="Biotin_carb_C"/>
    <property type="match status" value="1"/>
</dbReference>